<reference evidence="16 17" key="1">
    <citation type="journal article" date="2010" name="Stand. Genomic Sci.">
        <title>Complete genome sequence of Arcobacter nitrofigilis type strain (CI).</title>
        <authorList>
            <person name="Pati A."/>
            <person name="Gronow S."/>
            <person name="Lapidus A."/>
            <person name="Copeland A."/>
            <person name="Glavina Del Rio T."/>
            <person name="Nolan M."/>
            <person name="Lucas S."/>
            <person name="Tice H."/>
            <person name="Cheng J.F."/>
            <person name="Han C."/>
            <person name="Chertkov O."/>
            <person name="Bruce D."/>
            <person name="Tapia R."/>
            <person name="Goodwin L."/>
            <person name="Pitluck S."/>
            <person name="Liolios K."/>
            <person name="Ivanova N."/>
            <person name="Mavromatis K."/>
            <person name="Chen A."/>
            <person name="Palaniappan K."/>
            <person name="Land M."/>
            <person name="Hauser L."/>
            <person name="Chang Y.J."/>
            <person name="Jeffries C.D."/>
            <person name="Detter J.C."/>
            <person name="Rohde M."/>
            <person name="Goker M."/>
            <person name="Bristow J."/>
            <person name="Eisen J.A."/>
            <person name="Markowitz V."/>
            <person name="Hugenholtz P."/>
            <person name="Klenk H.P."/>
            <person name="Kyrpides N.C."/>
        </authorList>
    </citation>
    <scope>NUCLEOTIDE SEQUENCE [LARGE SCALE GENOMIC DNA]</scope>
    <source>
        <strain evidence="17">ATCC 33309 / DSM 7299 / CCUG 15893 / LMG 7604 / NCTC 12251 / CI</strain>
    </source>
</reference>
<accession>D5V0V0</accession>
<dbReference type="EMBL" id="CP001999">
    <property type="protein sequence ID" value="ADG93912.1"/>
    <property type="molecule type" value="Genomic_DNA"/>
</dbReference>
<gene>
    <name evidence="16" type="ordered locus">Arnit_2261</name>
</gene>
<evidence type="ECO:0000313" key="17">
    <source>
        <dbReference type="Proteomes" id="UP000000939"/>
    </source>
</evidence>
<keyword evidence="13" id="KW-0175">Coiled coil</keyword>
<dbReference type="GO" id="GO:0005524">
    <property type="term" value="F:ATP binding"/>
    <property type="evidence" value="ECO:0007669"/>
    <property type="project" value="UniProtKB-KW"/>
</dbReference>
<dbReference type="PANTHER" id="PTHR43065:SF46">
    <property type="entry name" value="C4-DICARBOXYLATE TRANSPORT SENSOR PROTEIN DCTB"/>
    <property type="match status" value="1"/>
</dbReference>
<dbReference type="HOGENOM" id="CLU_000445_133_1_7"/>
<feature type="transmembrane region" description="Helical" evidence="14">
    <location>
        <begin position="221"/>
        <end position="242"/>
    </location>
</feature>
<dbReference type="Gene3D" id="3.30.450.20">
    <property type="entry name" value="PAS domain"/>
    <property type="match status" value="1"/>
</dbReference>
<evidence type="ECO:0000256" key="5">
    <source>
        <dbReference type="ARBA" id="ARBA00022679"/>
    </source>
</evidence>
<dbReference type="Proteomes" id="UP000000939">
    <property type="component" value="Chromosome"/>
</dbReference>
<sequence>MRFVTEKNISRIIIYIFIVIMTTMITLISYFYVKNTYADFDIELNKLVNDYYSHQKALLKKEINVVIDIINYNATKSGSSEKELKEETIRLLNNISFERERSNYIFVYEILDFNGGDKFARLLVNPNRLDIVGKVISSNYKDANGKKFRQDFLNDIKAKGESFTQYVYKKFSSDQVRQKITYFKLYPTWNWVIAVGVYTDDIEKDIAKKKEDLRSKVKTQIIQNVLLFILFLSIGIVLTILLSERIDDFFKEYREKVKAKSDALIELNETLEKRVSDELEKNREHEQLLVQKSKFIALGEMISNIAHQWRQPLSELSSIFMNIKFKHGMNKLDKETMDKKSKEAEVVLNYMSHTIDDFRNFFMPTKDKEEFYLKDAINSVMTIVSSALKYNNINVEIEVGDDLKLNTFLNEYEQVLLNIISNAKDVLIQNKIENPIIKIYAEEQGNYILLSIEDNGEGVKVNPKSKIFEPYFTTKSDSDGTGIGLYMSKIIIDKNMKGKLRVRNTKDGAKFVITVPK</sequence>
<dbReference type="PANTHER" id="PTHR43065">
    <property type="entry name" value="SENSOR HISTIDINE KINASE"/>
    <property type="match status" value="1"/>
</dbReference>
<dbReference type="PROSITE" id="PS50109">
    <property type="entry name" value="HIS_KIN"/>
    <property type="match status" value="1"/>
</dbReference>
<dbReference type="SUPFAM" id="SSF55874">
    <property type="entry name" value="ATPase domain of HSP90 chaperone/DNA topoisomerase II/histidine kinase"/>
    <property type="match status" value="1"/>
</dbReference>
<dbReference type="InterPro" id="IPR004358">
    <property type="entry name" value="Sig_transdc_His_kin-like_C"/>
</dbReference>
<dbReference type="STRING" id="572480.Arnit_2261"/>
<feature type="domain" description="Histidine kinase" evidence="15">
    <location>
        <begin position="304"/>
        <end position="517"/>
    </location>
</feature>
<feature type="coiled-coil region" evidence="13">
    <location>
        <begin position="250"/>
        <end position="288"/>
    </location>
</feature>
<dbReference type="AlphaFoldDB" id="D5V0V0"/>
<evidence type="ECO:0000256" key="4">
    <source>
        <dbReference type="ARBA" id="ARBA00022475"/>
    </source>
</evidence>
<organism evidence="16 17">
    <name type="scientific">Arcobacter nitrofigilis (strain ATCC 33309 / DSM 7299 / CCUG 15893 / LMG 7604 / NCTC 12251 / CI)</name>
    <name type="common">Campylobacter nitrofigilis</name>
    <dbReference type="NCBI Taxonomy" id="572480"/>
    <lineage>
        <taxon>Bacteria</taxon>
        <taxon>Pseudomonadati</taxon>
        <taxon>Campylobacterota</taxon>
        <taxon>Epsilonproteobacteria</taxon>
        <taxon>Campylobacterales</taxon>
        <taxon>Arcobacteraceae</taxon>
        <taxon>Arcobacter</taxon>
    </lineage>
</organism>
<dbReference type="InterPro" id="IPR003594">
    <property type="entry name" value="HATPase_dom"/>
</dbReference>
<dbReference type="Gene3D" id="1.10.287.130">
    <property type="match status" value="1"/>
</dbReference>
<evidence type="ECO:0000256" key="11">
    <source>
        <dbReference type="ARBA" id="ARBA00023012"/>
    </source>
</evidence>
<evidence type="ECO:0000313" key="16">
    <source>
        <dbReference type="EMBL" id="ADG93912.1"/>
    </source>
</evidence>
<evidence type="ECO:0000256" key="6">
    <source>
        <dbReference type="ARBA" id="ARBA00022692"/>
    </source>
</evidence>
<keyword evidence="17" id="KW-1185">Reference proteome</keyword>
<keyword evidence="10 14" id="KW-1133">Transmembrane helix</keyword>
<evidence type="ECO:0000259" key="15">
    <source>
        <dbReference type="PROSITE" id="PS50109"/>
    </source>
</evidence>
<dbReference type="PRINTS" id="PR00344">
    <property type="entry name" value="BCTRLSENSOR"/>
</dbReference>
<dbReference type="KEGG" id="ant:Arnit_2261"/>
<evidence type="ECO:0000256" key="13">
    <source>
        <dbReference type="SAM" id="Coils"/>
    </source>
</evidence>
<dbReference type="InterPro" id="IPR033480">
    <property type="entry name" value="sCache_2"/>
</dbReference>
<dbReference type="CDD" id="cd00075">
    <property type="entry name" value="HATPase"/>
    <property type="match status" value="1"/>
</dbReference>
<keyword evidence="8 16" id="KW-0418">Kinase</keyword>
<evidence type="ECO:0000256" key="7">
    <source>
        <dbReference type="ARBA" id="ARBA00022741"/>
    </source>
</evidence>
<comment type="catalytic activity">
    <reaction evidence="1">
        <text>ATP + protein L-histidine = ADP + protein N-phospho-L-histidine.</text>
        <dbReference type="EC" id="2.7.13.3"/>
    </reaction>
</comment>
<evidence type="ECO:0000256" key="1">
    <source>
        <dbReference type="ARBA" id="ARBA00000085"/>
    </source>
</evidence>
<evidence type="ECO:0000256" key="9">
    <source>
        <dbReference type="ARBA" id="ARBA00022840"/>
    </source>
</evidence>
<evidence type="ECO:0000256" key="10">
    <source>
        <dbReference type="ARBA" id="ARBA00022989"/>
    </source>
</evidence>
<keyword evidence="11" id="KW-0902">Two-component regulatory system</keyword>
<dbReference type="SMART" id="SM01049">
    <property type="entry name" value="Cache_2"/>
    <property type="match status" value="1"/>
</dbReference>
<dbReference type="InterPro" id="IPR036890">
    <property type="entry name" value="HATPase_C_sf"/>
</dbReference>
<dbReference type="SMART" id="SM00387">
    <property type="entry name" value="HATPase_c"/>
    <property type="match status" value="1"/>
</dbReference>
<keyword evidence="7" id="KW-0547">Nucleotide-binding</keyword>
<evidence type="ECO:0000256" key="12">
    <source>
        <dbReference type="ARBA" id="ARBA00023136"/>
    </source>
</evidence>
<evidence type="ECO:0000256" key="3">
    <source>
        <dbReference type="ARBA" id="ARBA00012438"/>
    </source>
</evidence>
<dbReference type="GO" id="GO:0005886">
    <property type="term" value="C:plasma membrane"/>
    <property type="evidence" value="ECO:0007669"/>
    <property type="project" value="UniProtKB-SubCell"/>
</dbReference>
<keyword evidence="6 14" id="KW-0812">Transmembrane</keyword>
<dbReference type="GO" id="GO:0000160">
    <property type="term" value="P:phosphorelay signal transduction system"/>
    <property type="evidence" value="ECO:0007669"/>
    <property type="project" value="UniProtKB-KW"/>
</dbReference>
<dbReference type="Gene3D" id="3.30.565.10">
    <property type="entry name" value="Histidine kinase-like ATPase, C-terminal domain"/>
    <property type="match status" value="1"/>
</dbReference>
<dbReference type="GO" id="GO:0004673">
    <property type="term" value="F:protein histidine kinase activity"/>
    <property type="evidence" value="ECO:0007669"/>
    <property type="project" value="UniProtKB-EC"/>
</dbReference>
<proteinExistence type="predicted"/>
<dbReference type="EC" id="2.7.13.3" evidence="3"/>
<evidence type="ECO:0000256" key="8">
    <source>
        <dbReference type="ARBA" id="ARBA00022777"/>
    </source>
</evidence>
<evidence type="ECO:0000256" key="14">
    <source>
        <dbReference type="SAM" id="Phobius"/>
    </source>
</evidence>
<keyword evidence="5" id="KW-0808">Transferase</keyword>
<dbReference type="InterPro" id="IPR004010">
    <property type="entry name" value="Double_Cache_2"/>
</dbReference>
<comment type="subcellular location">
    <subcellularLocation>
        <location evidence="2">Cell membrane</location>
        <topology evidence="2">Multi-pass membrane protein</topology>
    </subcellularLocation>
</comment>
<keyword evidence="4" id="KW-1003">Cell membrane</keyword>
<keyword evidence="9" id="KW-0067">ATP-binding</keyword>
<dbReference type="Pfam" id="PF08269">
    <property type="entry name" value="dCache_2"/>
    <property type="match status" value="1"/>
</dbReference>
<keyword evidence="12 14" id="KW-0472">Membrane</keyword>
<name>D5V0V0_ARCNC</name>
<evidence type="ECO:0000256" key="2">
    <source>
        <dbReference type="ARBA" id="ARBA00004651"/>
    </source>
</evidence>
<feature type="transmembrane region" description="Helical" evidence="14">
    <location>
        <begin position="12"/>
        <end position="33"/>
    </location>
</feature>
<dbReference type="eggNOG" id="COG4191">
    <property type="taxonomic scope" value="Bacteria"/>
</dbReference>
<protein>
    <recommendedName>
        <fullName evidence="3">histidine kinase</fullName>
        <ecNumber evidence="3">2.7.13.3</ecNumber>
    </recommendedName>
</protein>
<dbReference type="Pfam" id="PF02518">
    <property type="entry name" value="HATPase_c"/>
    <property type="match status" value="1"/>
</dbReference>
<dbReference type="InterPro" id="IPR005467">
    <property type="entry name" value="His_kinase_dom"/>
</dbReference>